<evidence type="ECO:0000313" key="19">
    <source>
        <dbReference type="Proteomes" id="UP000245911"/>
    </source>
</evidence>
<keyword evidence="6" id="KW-0597">Phosphoprotein</keyword>
<gene>
    <name evidence="18" type="ORF">DDE20_16910</name>
</gene>
<evidence type="ECO:0000256" key="14">
    <source>
        <dbReference type="ARBA" id="ARBA00023136"/>
    </source>
</evidence>
<evidence type="ECO:0000256" key="4">
    <source>
        <dbReference type="ARBA" id="ARBA00022475"/>
    </source>
</evidence>
<keyword evidence="12 15" id="KW-1133">Transmembrane helix</keyword>
<dbReference type="InterPro" id="IPR003660">
    <property type="entry name" value="HAMP_dom"/>
</dbReference>
<keyword evidence="19" id="KW-1185">Reference proteome</keyword>
<dbReference type="OrthoDB" id="9804645at2"/>
<organism evidence="18 19">
    <name type="scientific">Pararhodobacter oceanensis</name>
    <dbReference type="NCBI Taxonomy" id="2172121"/>
    <lineage>
        <taxon>Bacteria</taxon>
        <taxon>Pseudomonadati</taxon>
        <taxon>Pseudomonadota</taxon>
        <taxon>Alphaproteobacteria</taxon>
        <taxon>Rhodobacterales</taxon>
        <taxon>Paracoccaceae</taxon>
        <taxon>Pararhodobacter</taxon>
    </lineage>
</organism>
<evidence type="ECO:0000256" key="8">
    <source>
        <dbReference type="ARBA" id="ARBA00022692"/>
    </source>
</evidence>
<dbReference type="InterPro" id="IPR036097">
    <property type="entry name" value="HisK_dim/P_sf"/>
</dbReference>
<dbReference type="InterPro" id="IPR050980">
    <property type="entry name" value="2C_sensor_his_kinase"/>
</dbReference>
<dbReference type="SMART" id="SM00388">
    <property type="entry name" value="HisKA"/>
    <property type="match status" value="1"/>
</dbReference>
<accession>A0A2T8HQ96</accession>
<dbReference type="GO" id="GO:0000155">
    <property type="term" value="F:phosphorelay sensor kinase activity"/>
    <property type="evidence" value="ECO:0007669"/>
    <property type="project" value="InterPro"/>
</dbReference>
<keyword evidence="13" id="KW-0902">Two-component regulatory system</keyword>
<evidence type="ECO:0000256" key="6">
    <source>
        <dbReference type="ARBA" id="ARBA00022553"/>
    </source>
</evidence>
<sequence length="445" mass="48906">MLGRILKPFFPRGLYWRAALIVFLPVVTIMLVLSVAFIQRHYDGVTRQMTGHFVLMARHITAEIERAEDPAAAALRLSQALAMDITLVPQEPLQGQRVVTAWYDISGRLAIRELARDLPDMLGVELQRSIVTLWLPNGEAVAQLQVPLSRISARNPHQLLVLVFAIGVVMSLISFIYLKNQMRPIRHLAAAAEAFGRGQLMPLRVGGALEVRAASHAFLQMRERIERHIDQRTLLLSGVSHDLRTPLTRMRLSLSMLEDDPEIAALLSDVAEMEALIDRFLEFARTEVVEPVEVADLGALVSQRAAEARRGGQAVELMGPYSGPLVSLRPQMFARAFDNVISNALRYGSRARVSLEVGPRFVTVNVEDDGPGISPAQYELATRPFVRLDPARGASRGSGVGLGLAIVADAMRSHGGRLELDRGVDPEFGGLIARLILPLGPDSRA</sequence>
<dbReference type="GO" id="GO:0005524">
    <property type="term" value="F:ATP binding"/>
    <property type="evidence" value="ECO:0007669"/>
    <property type="project" value="UniProtKB-KW"/>
</dbReference>
<feature type="transmembrane region" description="Helical" evidence="15">
    <location>
        <begin position="159"/>
        <end position="178"/>
    </location>
</feature>
<keyword evidence="9" id="KW-0547">Nucleotide-binding</keyword>
<dbReference type="CDD" id="cd00082">
    <property type="entry name" value="HisKA"/>
    <property type="match status" value="1"/>
</dbReference>
<dbReference type="InterPro" id="IPR004358">
    <property type="entry name" value="Sig_transdc_His_kin-like_C"/>
</dbReference>
<reference evidence="18 19" key="1">
    <citation type="submission" date="2018-04" db="EMBL/GenBank/DDBJ databases">
        <title>Pararhodobacter oceanense sp. nov., isolated from marine intertidal sediment.</title>
        <authorList>
            <person name="Wang X.-L."/>
            <person name="Du Z.-J."/>
        </authorList>
    </citation>
    <scope>NUCLEOTIDE SEQUENCE [LARGE SCALE GENOMIC DNA]</scope>
    <source>
        <strain evidence="18 19">AM505</strain>
    </source>
</reference>
<feature type="domain" description="Histidine kinase" evidence="16">
    <location>
        <begin position="238"/>
        <end position="441"/>
    </location>
</feature>
<dbReference type="GO" id="GO:0005886">
    <property type="term" value="C:plasma membrane"/>
    <property type="evidence" value="ECO:0007669"/>
    <property type="project" value="UniProtKB-SubCell"/>
</dbReference>
<evidence type="ECO:0000256" key="15">
    <source>
        <dbReference type="SAM" id="Phobius"/>
    </source>
</evidence>
<evidence type="ECO:0000256" key="11">
    <source>
        <dbReference type="ARBA" id="ARBA00022840"/>
    </source>
</evidence>
<dbReference type="Pfam" id="PF02518">
    <property type="entry name" value="HATPase_c"/>
    <property type="match status" value="1"/>
</dbReference>
<evidence type="ECO:0000256" key="3">
    <source>
        <dbReference type="ARBA" id="ARBA00012438"/>
    </source>
</evidence>
<dbReference type="RefSeq" id="WP_116559710.1">
    <property type="nucleotide sequence ID" value="NZ_QDKM01000011.1"/>
</dbReference>
<keyword evidence="14 15" id="KW-0472">Membrane</keyword>
<name>A0A2T8HQ96_9RHOB</name>
<keyword evidence="10 18" id="KW-0418">Kinase</keyword>
<evidence type="ECO:0000256" key="5">
    <source>
        <dbReference type="ARBA" id="ARBA00022519"/>
    </source>
</evidence>
<evidence type="ECO:0000256" key="12">
    <source>
        <dbReference type="ARBA" id="ARBA00022989"/>
    </source>
</evidence>
<comment type="caution">
    <text evidence="18">The sequence shown here is derived from an EMBL/GenBank/DDBJ whole genome shotgun (WGS) entry which is preliminary data.</text>
</comment>
<dbReference type="InterPro" id="IPR005467">
    <property type="entry name" value="His_kinase_dom"/>
</dbReference>
<keyword evidence="4" id="KW-1003">Cell membrane</keyword>
<dbReference type="InterPro" id="IPR003594">
    <property type="entry name" value="HATPase_dom"/>
</dbReference>
<evidence type="ECO:0000259" key="17">
    <source>
        <dbReference type="PROSITE" id="PS50885"/>
    </source>
</evidence>
<keyword evidence="8 15" id="KW-0812">Transmembrane</keyword>
<dbReference type="SMART" id="SM00387">
    <property type="entry name" value="HATPase_c"/>
    <property type="match status" value="1"/>
</dbReference>
<dbReference type="PANTHER" id="PTHR44936:SF5">
    <property type="entry name" value="SENSOR HISTIDINE KINASE ENVZ"/>
    <property type="match status" value="1"/>
</dbReference>
<dbReference type="SMART" id="SM00304">
    <property type="entry name" value="HAMP"/>
    <property type="match status" value="1"/>
</dbReference>
<proteinExistence type="predicted"/>
<dbReference type="InterPro" id="IPR036890">
    <property type="entry name" value="HATPase_C_sf"/>
</dbReference>
<dbReference type="PANTHER" id="PTHR44936">
    <property type="entry name" value="SENSOR PROTEIN CREC"/>
    <property type="match status" value="1"/>
</dbReference>
<dbReference type="Gene3D" id="3.30.565.10">
    <property type="entry name" value="Histidine kinase-like ATPase, C-terminal domain"/>
    <property type="match status" value="1"/>
</dbReference>
<protein>
    <recommendedName>
        <fullName evidence="3">histidine kinase</fullName>
        <ecNumber evidence="3">2.7.13.3</ecNumber>
    </recommendedName>
</protein>
<keyword evidence="11" id="KW-0067">ATP-binding</keyword>
<evidence type="ECO:0000256" key="2">
    <source>
        <dbReference type="ARBA" id="ARBA00004429"/>
    </source>
</evidence>
<evidence type="ECO:0000256" key="9">
    <source>
        <dbReference type="ARBA" id="ARBA00022741"/>
    </source>
</evidence>
<evidence type="ECO:0000313" key="18">
    <source>
        <dbReference type="EMBL" id="PVH27611.1"/>
    </source>
</evidence>
<dbReference type="SUPFAM" id="SSF47384">
    <property type="entry name" value="Homodimeric domain of signal transducing histidine kinase"/>
    <property type="match status" value="1"/>
</dbReference>
<dbReference type="EMBL" id="QDKM01000011">
    <property type="protein sequence ID" value="PVH27611.1"/>
    <property type="molecule type" value="Genomic_DNA"/>
</dbReference>
<comment type="catalytic activity">
    <reaction evidence="1">
        <text>ATP + protein L-histidine = ADP + protein N-phospho-L-histidine.</text>
        <dbReference type="EC" id="2.7.13.3"/>
    </reaction>
</comment>
<dbReference type="AlphaFoldDB" id="A0A2T8HQ96"/>
<dbReference type="PRINTS" id="PR00344">
    <property type="entry name" value="BCTRLSENSOR"/>
</dbReference>
<dbReference type="Proteomes" id="UP000245911">
    <property type="component" value="Unassembled WGS sequence"/>
</dbReference>
<dbReference type="InterPro" id="IPR003661">
    <property type="entry name" value="HisK_dim/P_dom"/>
</dbReference>
<dbReference type="PROSITE" id="PS50885">
    <property type="entry name" value="HAMP"/>
    <property type="match status" value="1"/>
</dbReference>
<dbReference type="CDD" id="cd06225">
    <property type="entry name" value="HAMP"/>
    <property type="match status" value="1"/>
</dbReference>
<comment type="subcellular location">
    <subcellularLocation>
        <location evidence="2">Cell inner membrane</location>
        <topology evidence="2">Multi-pass membrane protein</topology>
    </subcellularLocation>
</comment>
<evidence type="ECO:0000256" key="10">
    <source>
        <dbReference type="ARBA" id="ARBA00022777"/>
    </source>
</evidence>
<dbReference type="Pfam" id="PF00672">
    <property type="entry name" value="HAMP"/>
    <property type="match status" value="1"/>
</dbReference>
<evidence type="ECO:0000256" key="1">
    <source>
        <dbReference type="ARBA" id="ARBA00000085"/>
    </source>
</evidence>
<feature type="domain" description="HAMP" evidence="17">
    <location>
        <begin position="179"/>
        <end position="230"/>
    </location>
</feature>
<evidence type="ECO:0000256" key="13">
    <source>
        <dbReference type="ARBA" id="ARBA00023012"/>
    </source>
</evidence>
<feature type="transmembrane region" description="Helical" evidence="15">
    <location>
        <begin position="14"/>
        <end position="38"/>
    </location>
</feature>
<dbReference type="EC" id="2.7.13.3" evidence="3"/>
<dbReference type="PROSITE" id="PS50109">
    <property type="entry name" value="HIS_KIN"/>
    <property type="match status" value="1"/>
</dbReference>
<evidence type="ECO:0000259" key="16">
    <source>
        <dbReference type="PROSITE" id="PS50109"/>
    </source>
</evidence>
<dbReference type="SUPFAM" id="SSF55874">
    <property type="entry name" value="ATPase domain of HSP90 chaperone/DNA topoisomerase II/histidine kinase"/>
    <property type="match status" value="1"/>
</dbReference>
<dbReference type="Pfam" id="PF00512">
    <property type="entry name" value="HisKA"/>
    <property type="match status" value="1"/>
</dbReference>
<keyword evidence="5" id="KW-0997">Cell inner membrane</keyword>
<keyword evidence="7" id="KW-0808">Transferase</keyword>
<evidence type="ECO:0000256" key="7">
    <source>
        <dbReference type="ARBA" id="ARBA00022679"/>
    </source>
</evidence>
<dbReference type="Gene3D" id="1.10.287.130">
    <property type="match status" value="1"/>
</dbReference>